<dbReference type="SMART" id="SM00220">
    <property type="entry name" value="S_TKc"/>
    <property type="match status" value="1"/>
</dbReference>
<evidence type="ECO:0000256" key="6">
    <source>
        <dbReference type="PROSITE-ProRule" id="PRU10141"/>
    </source>
</evidence>
<dbReference type="PIRSF" id="PIRSF000654">
    <property type="entry name" value="Integrin-linked_kinase"/>
    <property type="match status" value="1"/>
</dbReference>
<keyword evidence="3 6" id="KW-0547">Nucleotide-binding</keyword>
<dbReference type="GO" id="GO:0004683">
    <property type="term" value="F:calcium/calmodulin-dependent protein kinase activity"/>
    <property type="evidence" value="ECO:0007669"/>
    <property type="project" value="UniProtKB-EC"/>
</dbReference>
<dbReference type="GeneID" id="14908933"/>
<dbReference type="Proteomes" id="UP000008983">
    <property type="component" value="Unassembled WGS sequence"/>
</dbReference>
<comment type="similarity">
    <text evidence="7">Belongs to the protein kinase superfamily.</text>
</comment>
<evidence type="ECO:0000256" key="4">
    <source>
        <dbReference type="ARBA" id="ARBA00022777"/>
    </source>
</evidence>
<dbReference type="STRING" id="857967.G0QPT8"/>
<dbReference type="PANTHER" id="PTHR24348:SF22">
    <property type="entry name" value="NON-SPECIFIC SERINE_THREONINE PROTEIN KINASE"/>
    <property type="match status" value="1"/>
</dbReference>
<dbReference type="OrthoDB" id="40902at2759"/>
<reference evidence="9 10" key="1">
    <citation type="submission" date="2011-07" db="EMBL/GenBank/DDBJ databases">
        <authorList>
            <person name="Coyne R."/>
            <person name="Brami D."/>
            <person name="Johnson J."/>
            <person name="Hostetler J."/>
            <person name="Hannick L."/>
            <person name="Clark T."/>
            <person name="Cassidy-Hanley D."/>
            <person name="Inman J."/>
        </authorList>
    </citation>
    <scope>NUCLEOTIDE SEQUENCE [LARGE SCALE GENOMIC DNA]</scope>
    <source>
        <strain evidence="9 10">G5</strain>
    </source>
</reference>
<evidence type="ECO:0000256" key="2">
    <source>
        <dbReference type="ARBA" id="ARBA00022679"/>
    </source>
</evidence>
<dbReference type="PROSITE" id="PS00108">
    <property type="entry name" value="PROTEIN_KINASE_ST"/>
    <property type="match status" value="1"/>
</dbReference>
<organism evidence="9 10">
    <name type="scientific">Ichthyophthirius multifiliis</name>
    <name type="common">White spot disease agent</name>
    <name type="synonym">Ich</name>
    <dbReference type="NCBI Taxonomy" id="5932"/>
    <lineage>
        <taxon>Eukaryota</taxon>
        <taxon>Sar</taxon>
        <taxon>Alveolata</taxon>
        <taxon>Ciliophora</taxon>
        <taxon>Intramacronucleata</taxon>
        <taxon>Oligohymenophorea</taxon>
        <taxon>Hymenostomatida</taxon>
        <taxon>Ophryoglenina</taxon>
        <taxon>Ichthyophthirius</taxon>
    </lineage>
</organism>
<evidence type="ECO:0000256" key="7">
    <source>
        <dbReference type="RuleBase" id="RU000304"/>
    </source>
</evidence>
<proteinExistence type="inferred from homology"/>
<dbReference type="InterPro" id="IPR017441">
    <property type="entry name" value="Protein_kinase_ATP_BS"/>
</dbReference>
<evidence type="ECO:0000256" key="5">
    <source>
        <dbReference type="ARBA" id="ARBA00022840"/>
    </source>
</evidence>
<sequence>MKKIDNYQFKLLHIVGKGASSTVYLGENTLTGENVAIKVIDLQQIKDEYTWSLISQEIYIMQKLNNKNIVRLIDVYQTQNNAYIVTELCQGGDLIEYMKKNKNKISQKESLKIIENIIFGLEHLFMHGVIHRDLKPANILISENGNIFKISDFGFARKIENEDFLMKSLVGTPLYMSPQILKRQNYTYKCDIWSLGIIFYQLIYGKTPWPSNSVIDLVNNMFQMPLLFPQYGQNGDLIDESVKEFIKGCLQFEENERFSWEDIMKIISFD</sequence>
<keyword evidence="4 9" id="KW-0418">Kinase</keyword>
<comment type="subunit">
    <text evidence="1">Monomer.</text>
</comment>
<keyword evidence="5 6" id="KW-0067">ATP-binding</keyword>
<dbReference type="OMA" id="WKTGALM"/>
<dbReference type="GO" id="GO:0010506">
    <property type="term" value="P:regulation of autophagy"/>
    <property type="evidence" value="ECO:0007669"/>
    <property type="project" value="InterPro"/>
</dbReference>
<dbReference type="PROSITE" id="PS50011">
    <property type="entry name" value="PROTEIN_KINASE_DOM"/>
    <property type="match status" value="1"/>
</dbReference>
<dbReference type="GO" id="GO:0005524">
    <property type="term" value="F:ATP binding"/>
    <property type="evidence" value="ECO:0007669"/>
    <property type="project" value="UniProtKB-UniRule"/>
</dbReference>
<dbReference type="EMBL" id="GL983576">
    <property type="protein sequence ID" value="EGR32768.1"/>
    <property type="molecule type" value="Genomic_DNA"/>
</dbReference>
<dbReference type="InterPro" id="IPR008271">
    <property type="entry name" value="Ser/Thr_kinase_AS"/>
</dbReference>
<dbReference type="PROSITE" id="PS00107">
    <property type="entry name" value="PROTEIN_KINASE_ATP"/>
    <property type="match status" value="1"/>
</dbReference>
<dbReference type="SUPFAM" id="SSF56112">
    <property type="entry name" value="Protein kinase-like (PK-like)"/>
    <property type="match status" value="1"/>
</dbReference>
<keyword evidence="2 9" id="KW-0808">Transferase</keyword>
<dbReference type="EC" id="2.7.11.17" evidence="9"/>
<dbReference type="FunFam" id="3.30.200.20:FF:000042">
    <property type="entry name" value="Aurora kinase A"/>
    <property type="match status" value="1"/>
</dbReference>
<dbReference type="eggNOG" id="KOG0597">
    <property type="taxonomic scope" value="Eukaryota"/>
</dbReference>
<dbReference type="Pfam" id="PF00069">
    <property type="entry name" value="Pkinase"/>
    <property type="match status" value="1"/>
</dbReference>
<dbReference type="GO" id="GO:0000045">
    <property type="term" value="P:autophagosome assembly"/>
    <property type="evidence" value="ECO:0007669"/>
    <property type="project" value="TreeGrafter"/>
</dbReference>
<dbReference type="InterPro" id="IPR000719">
    <property type="entry name" value="Prot_kinase_dom"/>
</dbReference>
<dbReference type="GO" id="GO:0005829">
    <property type="term" value="C:cytosol"/>
    <property type="evidence" value="ECO:0007669"/>
    <property type="project" value="TreeGrafter"/>
</dbReference>
<dbReference type="InterPro" id="IPR045269">
    <property type="entry name" value="Atg1-like"/>
</dbReference>
<protein>
    <submittedName>
        <fullName evidence="9">Protein kinase domain protein</fullName>
        <ecNumber evidence="9">2.7.11.17</ecNumber>
    </submittedName>
</protein>
<feature type="domain" description="Protein kinase" evidence="8">
    <location>
        <begin position="9"/>
        <end position="270"/>
    </location>
</feature>
<evidence type="ECO:0000256" key="1">
    <source>
        <dbReference type="ARBA" id="ARBA00011245"/>
    </source>
</evidence>
<dbReference type="InterPro" id="IPR011009">
    <property type="entry name" value="Kinase-like_dom_sf"/>
</dbReference>
<dbReference type="GO" id="GO:0016020">
    <property type="term" value="C:membrane"/>
    <property type="evidence" value="ECO:0007669"/>
    <property type="project" value="TreeGrafter"/>
</dbReference>
<evidence type="ECO:0000313" key="10">
    <source>
        <dbReference type="Proteomes" id="UP000008983"/>
    </source>
</evidence>
<name>G0QPT8_ICHMU</name>
<keyword evidence="10" id="KW-1185">Reference proteome</keyword>
<keyword evidence="7" id="KW-0723">Serine/threonine-protein kinase</keyword>
<dbReference type="RefSeq" id="XP_004036754.1">
    <property type="nucleotide sequence ID" value="XM_004036706.1"/>
</dbReference>
<evidence type="ECO:0000313" key="9">
    <source>
        <dbReference type="EMBL" id="EGR32768.1"/>
    </source>
</evidence>
<dbReference type="FunFam" id="1.10.510.10:FF:000571">
    <property type="entry name" value="Maternal embryonic leucine zipper kinase"/>
    <property type="match status" value="1"/>
</dbReference>
<gene>
    <name evidence="9" type="ORF">IMG5_070950</name>
</gene>
<feature type="binding site" evidence="6">
    <location>
        <position position="38"/>
    </location>
    <ligand>
        <name>ATP</name>
        <dbReference type="ChEBI" id="CHEBI:30616"/>
    </ligand>
</feature>
<dbReference type="InParanoid" id="G0QPT8"/>
<accession>G0QPT8</accession>
<evidence type="ECO:0000256" key="3">
    <source>
        <dbReference type="ARBA" id="ARBA00022741"/>
    </source>
</evidence>
<evidence type="ECO:0000259" key="8">
    <source>
        <dbReference type="PROSITE" id="PS50011"/>
    </source>
</evidence>
<dbReference type="GO" id="GO:0005776">
    <property type="term" value="C:autophagosome"/>
    <property type="evidence" value="ECO:0007669"/>
    <property type="project" value="TreeGrafter"/>
</dbReference>
<dbReference type="AlphaFoldDB" id="G0QPT8"/>
<dbReference type="Gene3D" id="1.10.510.10">
    <property type="entry name" value="Transferase(Phosphotransferase) domain 1"/>
    <property type="match status" value="1"/>
</dbReference>
<dbReference type="PANTHER" id="PTHR24348">
    <property type="entry name" value="SERINE/THREONINE-PROTEIN KINASE UNC-51-RELATED"/>
    <property type="match status" value="1"/>
</dbReference>
<dbReference type="GO" id="GO:0000407">
    <property type="term" value="C:phagophore assembly site"/>
    <property type="evidence" value="ECO:0007669"/>
    <property type="project" value="TreeGrafter"/>
</dbReference>